<evidence type="ECO:0000256" key="1">
    <source>
        <dbReference type="SAM" id="MobiDB-lite"/>
    </source>
</evidence>
<dbReference type="Pfam" id="PF19870">
    <property type="entry name" value="DUF6343"/>
    <property type="match status" value="1"/>
</dbReference>
<keyword evidence="2" id="KW-0812">Transmembrane</keyword>
<evidence type="ECO:0000256" key="2">
    <source>
        <dbReference type="SAM" id="Phobius"/>
    </source>
</evidence>
<dbReference type="EMBL" id="JBEXIP010000032">
    <property type="protein sequence ID" value="MET8437006.1"/>
    <property type="molecule type" value="Genomic_DNA"/>
</dbReference>
<dbReference type="InterPro" id="IPR045924">
    <property type="entry name" value="DUF6343"/>
</dbReference>
<feature type="transmembrane region" description="Helical" evidence="2">
    <location>
        <begin position="69"/>
        <end position="96"/>
    </location>
</feature>
<reference evidence="3 4" key="1">
    <citation type="submission" date="2024-06" db="EMBL/GenBank/DDBJ databases">
        <title>The Natural Products Discovery Center: Release of the First 8490 Sequenced Strains for Exploring Actinobacteria Biosynthetic Diversity.</title>
        <authorList>
            <person name="Kalkreuter E."/>
            <person name="Kautsar S.A."/>
            <person name="Yang D."/>
            <person name="Bader C.D."/>
            <person name="Teijaro C.N."/>
            <person name="Fluegel L."/>
            <person name="Davis C.M."/>
            <person name="Simpson J.R."/>
            <person name="Lauterbach L."/>
            <person name="Steele A.D."/>
            <person name="Gui C."/>
            <person name="Meng S."/>
            <person name="Li G."/>
            <person name="Viehrig K."/>
            <person name="Ye F."/>
            <person name="Su P."/>
            <person name="Kiefer A.F."/>
            <person name="Nichols A."/>
            <person name="Cepeda A.J."/>
            <person name="Yan W."/>
            <person name="Fan B."/>
            <person name="Jiang Y."/>
            <person name="Adhikari A."/>
            <person name="Zheng C.-J."/>
            <person name="Schuster L."/>
            <person name="Cowan T.M."/>
            <person name="Smanski M.J."/>
            <person name="Chevrette M.G."/>
            <person name="De Carvalho L.P.S."/>
            <person name="Shen B."/>
        </authorList>
    </citation>
    <scope>NUCLEOTIDE SEQUENCE [LARGE SCALE GENOMIC DNA]</scope>
    <source>
        <strain evidence="3 4">NPDC005137</strain>
    </source>
</reference>
<comment type="caution">
    <text evidence="3">The sequence shown here is derived from an EMBL/GenBank/DDBJ whole genome shotgun (WGS) entry which is preliminary data.</text>
</comment>
<keyword evidence="2" id="KW-1133">Transmembrane helix</keyword>
<feature type="region of interest" description="Disordered" evidence="1">
    <location>
        <begin position="1"/>
        <end position="25"/>
    </location>
</feature>
<accession>A0ABV2UGN4</accession>
<evidence type="ECO:0000313" key="4">
    <source>
        <dbReference type="Proteomes" id="UP001550044"/>
    </source>
</evidence>
<feature type="compositionally biased region" description="Basic and acidic residues" evidence="1">
    <location>
        <begin position="1"/>
        <end position="12"/>
    </location>
</feature>
<protein>
    <submittedName>
        <fullName evidence="3">DUF6343 family protein</fullName>
    </submittedName>
</protein>
<keyword evidence="2" id="KW-0472">Membrane</keyword>
<proteinExistence type="predicted"/>
<keyword evidence="4" id="KW-1185">Reference proteome</keyword>
<dbReference type="Proteomes" id="UP001550044">
    <property type="component" value="Unassembled WGS sequence"/>
</dbReference>
<gene>
    <name evidence="3" type="ORF">ABZV61_30420</name>
</gene>
<evidence type="ECO:0000313" key="3">
    <source>
        <dbReference type="EMBL" id="MET8437006.1"/>
    </source>
</evidence>
<dbReference type="RefSeq" id="WP_356711815.1">
    <property type="nucleotide sequence ID" value="NZ_JBEXIP010000032.1"/>
</dbReference>
<organism evidence="3 4">
    <name type="scientific">Streptomyces sp. 900116325</name>
    <dbReference type="NCBI Taxonomy" id="3154295"/>
    <lineage>
        <taxon>Bacteria</taxon>
        <taxon>Bacillati</taxon>
        <taxon>Actinomycetota</taxon>
        <taxon>Actinomycetes</taxon>
        <taxon>Kitasatosporales</taxon>
        <taxon>Streptomycetaceae</taxon>
        <taxon>Streptomyces</taxon>
    </lineage>
</organism>
<name>A0ABV2UGN4_9ACTN</name>
<sequence>MPPHEPRDDRQSRNPTRHRRTGTEPLTARSDLVLRMVLSTAALVVFALATAGFAWWATSSSRDSSPSSTVLGVLAAVCGALLLVAVLDLAVLDLAVIRRRRSGQRS</sequence>
<feature type="transmembrane region" description="Helical" evidence="2">
    <location>
        <begin position="32"/>
        <end position="57"/>
    </location>
</feature>